<organism evidence="1 2">
    <name type="scientific">Pristionchus entomophagus</name>
    <dbReference type="NCBI Taxonomy" id="358040"/>
    <lineage>
        <taxon>Eukaryota</taxon>
        <taxon>Metazoa</taxon>
        <taxon>Ecdysozoa</taxon>
        <taxon>Nematoda</taxon>
        <taxon>Chromadorea</taxon>
        <taxon>Rhabditida</taxon>
        <taxon>Rhabditina</taxon>
        <taxon>Diplogasteromorpha</taxon>
        <taxon>Diplogasteroidea</taxon>
        <taxon>Neodiplogasteridae</taxon>
        <taxon>Pristionchus</taxon>
    </lineage>
</organism>
<feature type="non-terminal residue" evidence="1">
    <location>
        <position position="104"/>
    </location>
</feature>
<comment type="caution">
    <text evidence="1">The sequence shown here is derived from an EMBL/GenBank/DDBJ whole genome shotgun (WGS) entry which is preliminary data.</text>
</comment>
<keyword evidence="2" id="KW-1185">Reference proteome</keyword>
<dbReference type="Proteomes" id="UP001432027">
    <property type="component" value="Unassembled WGS sequence"/>
</dbReference>
<name>A0AAV5U0V1_9BILA</name>
<dbReference type="EMBL" id="BTSX01000005">
    <property type="protein sequence ID" value="GMT00152.1"/>
    <property type="molecule type" value="Genomic_DNA"/>
</dbReference>
<gene>
    <name evidence="1" type="ORF">PENTCL1PPCAC_22326</name>
</gene>
<reference evidence="1" key="1">
    <citation type="submission" date="2023-10" db="EMBL/GenBank/DDBJ databases">
        <title>Genome assembly of Pristionchus species.</title>
        <authorList>
            <person name="Yoshida K."/>
            <person name="Sommer R.J."/>
        </authorList>
    </citation>
    <scope>NUCLEOTIDE SEQUENCE</scope>
    <source>
        <strain evidence="1">RS0144</strain>
    </source>
</reference>
<sequence>SSPPSLPSHLSPSSYHCSFFHLYLPNHWAHHRSWGIQKDSSSLPSQLPLELGVADFCCSWEWNLQSGWFCFFSPQNRIARGGKKMMANSGSIVSGRGGEENGWR</sequence>
<feature type="non-terminal residue" evidence="1">
    <location>
        <position position="1"/>
    </location>
</feature>
<evidence type="ECO:0000313" key="1">
    <source>
        <dbReference type="EMBL" id="GMT00152.1"/>
    </source>
</evidence>
<dbReference type="AlphaFoldDB" id="A0AAV5U0V1"/>
<proteinExistence type="predicted"/>
<evidence type="ECO:0000313" key="2">
    <source>
        <dbReference type="Proteomes" id="UP001432027"/>
    </source>
</evidence>
<accession>A0AAV5U0V1</accession>
<protein>
    <submittedName>
        <fullName evidence="1">Uncharacterized protein</fullName>
    </submittedName>
</protein>